<sequence>MREVCSKQQDSSKIVNSEIPDSSSKLERLFRQENIQLSKYFKQQKLFLSELAFKRHLNGYISI</sequence>
<comment type="caution">
    <text evidence="1">The sequence shown here is derived from an EMBL/GenBank/DDBJ whole genome shotgun (WGS) entry which is preliminary data.</text>
</comment>
<protein>
    <submittedName>
        <fullName evidence="1">Uncharacterized protein</fullName>
    </submittedName>
</protein>
<evidence type="ECO:0000313" key="2">
    <source>
        <dbReference type="Proteomes" id="UP001420932"/>
    </source>
</evidence>
<organism evidence="1 2">
    <name type="scientific">Stephania yunnanensis</name>
    <dbReference type="NCBI Taxonomy" id="152371"/>
    <lineage>
        <taxon>Eukaryota</taxon>
        <taxon>Viridiplantae</taxon>
        <taxon>Streptophyta</taxon>
        <taxon>Embryophyta</taxon>
        <taxon>Tracheophyta</taxon>
        <taxon>Spermatophyta</taxon>
        <taxon>Magnoliopsida</taxon>
        <taxon>Ranunculales</taxon>
        <taxon>Menispermaceae</taxon>
        <taxon>Menispermoideae</taxon>
        <taxon>Cissampelideae</taxon>
        <taxon>Stephania</taxon>
    </lineage>
</organism>
<dbReference type="AlphaFoldDB" id="A0AAP0J604"/>
<dbReference type="Proteomes" id="UP001420932">
    <property type="component" value="Unassembled WGS sequence"/>
</dbReference>
<name>A0AAP0J604_9MAGN</name>
<proteinExistence type="predicted"/>
<accession>A0AAP0J604</accession>
<dbReference type="EMBL" id="JBBNAF010000007">
    <property type="protein sequence ID" value="KAK9128129.1"/>
    <property type="molecule type" value="Genomic_DNA"/>
</dbReference>
<gene>
    <name evidence="1" type="ORF">Syun_016926</name>
</gene>
<keyword evidence="2" id="KW-1185">Reference proteome</keyword>
<reference evidence="1 2" key="1">
    <citation type="submission" date="2024-01" db="EMBL/GenBank/DDBJ databases">
        <title>Genome assemblies of Stephania.</title>
        <authorList>
            <person name="Yang L."/>
        </authorList>
    </citation>
    <scope>NUCLEOTIDE SEQUENCE [LARGE SCALE GENOMIC DNA]</scope>
    <source>
        <strain evidence="1">YNDBR</strain>
        <tissue evidence="1">Leaf</tissue>
    </source>
</reference>
<evidence type="ECO:0000313" key="1">
    <source>
        <dbReference type="EMBL" id="KAK9128129.1"/>
    </source>
</evidence>